<comment type="similarity">
    <text evidence="1">Belongs to the PI3/PI4-kinase family. TRA1 subfamily.</text>
</comment>
<dbReference type="InterPro" id="IPR011009">
    <property type="entry name" value="Kinase-like_dom_sf"/>
</dbReference>
<dbReference type="PANTHER" id="PTHR11139">
    <property type="entry name" value="ATAXIA TELANGIECTASIA MUTATED ATM -RELATED"/>
    <property type="match status" value="1"/>
</dbReference>
<reference evidence="5" key="1">
    <citation type="submission" date="2020-05" db="EMBL/GenBank/DDBJ databases">
        <title>Phylogenomic resolution of chytrid fungi.</title>
        <authorList>
            <person name="Stajich J.E."/>
            <person name="Amses K."/>
            <person name="Simmons R."/>
            <person name="Seto K."/>
            <person name="Myers J."/>
            <person name="Bonds A."/>
            <person name="Quandt C.A."/>
            <person name="Barry K."/>
            <person name="Liu P."/>
            <person name="Grigoriev I."/>
            <person name="Longcore J.E."/>
            <person name="James T.Y."/>
        </authorList>
    </citation>
    <scope>NUCLEOTIDE SEQUENCE</scope>
    <source>
        <strain evidence="5">JEL0318</strain>
    </source>
</reference>
<dbReference type="InterPro" id="IPR016024">
    <property type="entry name" value="ARM-type_fold"/>
</dbReference>
<evidence type="ECO:0000313" key="5">
    <source>
        <dbReference type="EMBL" id="KAJ3054521.1"/>
    </source>
</evidence>
<dbReference type="Proteomes" id="UP001212841">
    <property type="component" value="Unassembled WGS sequence"/>
</dbReference>
<name>A0AAD5X4C8_9FUNG</name>
<sequence>GAAAAAAAWGTQWVGLDRVVEVCAKILEGKEVEGAVGAAAFSREQALEFVKGCLALMLDLEDGGDGFEEVWREVVGRCLKLTVVNSEEKEKKGAEGGADGAVPMEGVEQGDAAQASQQQQAEGQTEAATAPSQAAPAAPVAPERSPFIEQPPVTREKKEAHDKALCRIMVAFFNTSAGGGALGEQAWAILENLCRHIAILCINDTVDWKQNPIIPASPSHATPGTTVHIMQSRVEGFLDAIVEVMCSEDFEKRQMAEKVILLVHSNCMEFLGNKEAQEELPFLHALAARFTACCYQEVWFKKTGGVHGINLLAARLELGPKWMLQHELDFVKAILYVLKDSSADFVVNNMDEASSTLSFVLRGCNRAEGGDALGAVVLVGAEEERAGKFNSLIALLISELNNPSSVVRETIRSALQLLADLRNKEVTEIMTPVQERLLTGIFAKPLRALPFHVQIGNIDAITYCLSLRPPLLQFNDELMRLLHEALALADAEDQALVSKTSQYKNATSLIGLRTVCIRLLSAAMQCGEFSQARLANIRARIISVFFKSLYSKSGEIVEVANKGEFTVTRFLSNRQQVGAYLTVSSSFPGLSQVLTTHNKLPKDLLQAGLRPILVNLSDYKKLTVAGLEGLARLLELLTNYFKVEIGKKLLDHLRMWADEKMLADAAGKPLSEVDDIKIIVAILDVFHLLPPMANIFMDDLVKEVLKLESALGRTASSPFRKPLIKFLNRYATDAVKFFLDNLQQPACALLFADILDDEAASVIRLETIGKIDLVVEKSFAVGTDQPGAKDLYNFGARILVNLLNWNTDWIVQQRPLMDTICKIWQWRRTNPGVYDATVILPGKDSECLLKILIAFCKKEPNEVKLIFTLIEGFRQGDLVDKSFLKQFFYDDLAEGYTGQQKKAILLHFLTLFPDPEVDPEAKVLVMRNLVTPMLLVSFSKGESLDMIDTKTMEAIHGTLWAPFVAETGNVPHLEEGVKLELIQFTTLLLQFVPNVISEMRKDVIKFAWGQLKVEDACKQPLFVLLARFVEQYDTPAKIVTQIYAPLLKAHQPEVKLLVRQATDILLPVLPQRLGKPMTDGKSVMPTWVRWARKVIMEEFHAIPQLVPTFLTIIRHGDLFYDNREHLVSQIVQSLAKIGLAANATADRLVSLDLCELVIGWERRQQKEINGMDPMDVDNEEATGESFLRLLLHDKNSLSSSAGEKRKSSPVGNVSPTKRRTSDVEMHGALTAVPDAARQAPSELVPAHLKESTISFLCRFICTLNDPTKRGMAYRTVNIMRSFLLLWPDAPVKFQFLDKASNVEIKEDTKHIVCNAIELVTAAVESKSSSWIISNMGHIHQCVDKWLTTDNVDVMKPLSNLLLKVFKAIPEVQLAEGEPAAGEVSAFVKAVDNVIASGLKDLNNLYPTVSLLNAACLYRPDAVMNYLPDLIRLLQRLQTDEKGRTERARELEKVKDKEKDRRPGMGIVANSPAGMMVDREKELTPNMIVLLLQVMRLRVAQMAEQRKPFLQCLGGMMDSYTDAEVLRYILQMVGDWVKAQGEPYPTLKEKATLLTKLLCVEQCADKALLEEYLNLICGIYTEPAFARTELTVRLENAFLLGTKSENPRIRMRFAEIFDSSVGRPMVVRLNYIFGQQNWEFLANYFWLNQALDLILGSAVLNEQVRDCAPNWRVYGITSVQSQEAVQDGDVVMAEAGFPTVPDCSTIIQTHRDFLKGLQNIQISTLMASLRNLLYLDSNLTYSLWVAILPMCWSLLNGRERHDLVKLIIPLLAQPFHNKQTEFRPNVIQALLEGFCKCLPPIQLPPQLVKYLGKTFNAWHIALEVLQNAALDFRPAGSVISKDEESVRESTMDAIADLFEETAEEDYYFGHWRRRCMYSETNSALSYEQGGLWARAQVYYESAQAKARSGMLPFSDSEYNLWESHWVSCAQRLQQWDILTDLAKHENDQELLLECAWRLSDFANEKEGLQMTINQLPPQSPRKKTFEAFMLLLQVQEDPSKAPEFEALLNESIQINLRKWVALPEKVTQAHIPLLHAFQQIVEFQEAEQIQTNLRGTAAHNIDNKAQELKGILQTWRERLPNNWDDINLWSDLVHWRQHVFSTINKAYLPLIPHLNPPTGTPNPTSSYAYRGYHETAWIINRFARVSRKHQLTDVCIGSLGKIYTLPNIEIQEAFFKLREQAKCHFQSPAEYATGLDVINNTNLLYFSGQQKAEFFALKGIFLSKLNLHADAKSAFSSAIQMDSNLAKGWAAWGQYSDRLFKEQPNDIQFAAEAVNCYLQAASIYARPKSRKYLARILWLLTLDDEQGTLATTFQSTKIDVPLWYWIFFIPQLLSGLSAKESTGHRMILMKLAKSFPQAMHFQLRTAKEDFLALKRQSQTAAAPPNPNAPRAPDGGPVPVPNGQTDEHMHAPAAMDVNGNPQPVPAIVRRQPWDVIEEIMAHLKTAFPLLALSMETVVDQILQRLKPTTDEDIYRLIVALLNDGVQMYMQQIARDPKDHGALSQATEMNLQRFAESMNPNHLKYKAAFERDFIKSKPNLAQLVDRFRDWRDKLEIVLDTRPRTQQLETFSHYLMEFEFNRLEEMEVPGQYFLLRDSNKDFIKIDRFEPEVEMIRSPGSCHRRLTIRGHDGSLHPFVVQHPAARTCRREERIVQLFRILNSVLERKKESRRRNLSFNLPIIVPLAPQIRLVQEDPTNISLQDIFEYHCVRNSIHKDEPVMHWTTRLRELFVSEDGIRKGLMASGMGRNQPLELMNMKAEIMEEISNKLVPDTILTKYMLRTLHSYLDLWTMRKQFTQSMAAATFMTYVLSMSGRQPQKFNISRATGTVWMTDLLPALNTTTYQYTNSEAVPFRFTPNIQRFITPAGIEGAFTSAILSIARSLTEPEFELDDYLSLFIRDELITWHQLIRKTLVPEAQLRDFVSQNVELVTKRAQALSCKAERERVDGKEEPVCQTILDLISNAVNPIKLAQMDVPFMANL</sequence>
<feature type="non-terminal residue" evidence="5">
    <location>
        <position position="1"/>
    </location>
</feature>
<dbReference type="InterPro" id="IPR003151">
    <property type="entry name" value="PIK-rel_kinase_FAT"/>
</dbReference>
<dbReference type="GO" id="GO:0000124">
    <property type="term" value="C:SAGA complex"/>
    <property type="evidence" value="ECO:0007669"/>
    <property type="project" value="TreeGrafter"/>
</dbReference>
<evidence type="ECO:0008006" key="7">
    <source>
        <dbReference type="Google" id="ProtNLM"/>
    </source>
</evidence>
<feature type="compositionally biased region" description="Basic and acidic residues" evidence="2">
    <location>
        <begin position="1441"/>
        <end position="1462"/>
    </location>
</feature>
<dbReference type="GO" id="GO:0035267">
    <property type="term" value="C:NuA4 histone acetyltransferase complex"/>
    <property type="evidence" value="ECO:0007669"/>
    <property type="project" value="TreeGrafter"/>
</dbReference>
<dbReference type="Pfam" id="PF00454">
    <property type="entry name" value="PI3_PI4_kinase"/>
    <property type="match status" value="1"/>
</dbReference>
<keyword evidence="6" id="KW-1185">Reference proteome</keyword>
<dbReference type="CDD" id="cd05163">
    <property type="entry name" value="PIKK_TRRAP"/>
    <property type="match status" value="1"/>
</dbReference>
<dbReference type="SMART" id="SM00146">
    <property type="entry name" value="PI3Kc"/>
    <property type="match status" value="1"/>
</dbReference>
<dbReference type="InterPro" id="IPR000403">
    <property type="entry name" value="PI3/4_kinase_cat_dom"/>
</dbReference>
<dbReference type="Pfam" id="PF02259">
    <property type="entry name" value="FAT"/>
    <property type="match status" value="1"/>
</dbReference>
<protein>
    <recommendedName>
        <fullName evidence="7">Non-specific serine/threonine protein kinase</fullName>
    </recommendedName>
</protein>
<dbReference type="GO" id="GO:0006355">
    <property type="term" value="P:regulation of DNA-templated transcription"/>
    <property type="evidence" value="ECO:0007669"/>
    <property type="project" value="TreeGrafter"/>
</dbReference>
<dbReference type="InterPro" id="IPR046805">
    <property type="entry name" value="Tra1_ring"/>
</dbReference>
<evidence type="ECO:0000256" key="1">
    <source>
        <dbReference type="ARBA" id="ARBA00007234"/>
    </source>
</evidence>
<dbReference type="EMBL" id="JADGJD010000132">
    <property type="protein sequence ID" value="KAJ3054521.1"/>
    <property type="molecule type" value="Genomic_DNA"/>
</dbReference>
<feature type="region of interest" description="Disordered" evidence="2">
    <location>
        <begin position="1441"/>
        <end position="1464"/>
    </location>
</feature>
<feature type="region of interest" description="Disordered" evidence="2">
    <location>
        <begin position="2375"/>
        <end position="2406"/>
    </location>
</feature>
<dbReference type="PROSITE" id="PS50290">
    <property type="entry name" value="PI3_4_KINASE_3"/>
    <property type="match status" value="1"/>
</dbReference>
<evidence type="ECO:0000313" key="6">
    <source>
        <dbReference type="Proteomes" id="UP001212841"/>
    </source>
</evidence>
<evidence type="ECO:0000256" key="2">
    <source>
        <dbReference type="SAM" id="MobiDB-lite"/>
    </source>
</evidence>
<feature type="domain" description="FAT" evidence="4">
    <location>
        <begin position="1806"/>
        <end position="2368"/>
    </location>
</feature>
<dbReference type="SUPFAM" id="SSF56112">
    <property type="entry name" value="Protein kinase-like (PK-like)"/>
    <property type="match status" value="1"/>
</dbReference>
<feature type="domain" description="PI3K/PI4K catalytic" evidence="3">
    <location>
        <begin position="2605"/>
        <end position="2942"/>
    </location>
</feature>
<evidence type="ECO:0000259" key="3">
    <source>
        <dbReference type="PROSITE" id="PS50290"/>
    </source>
</evidence>
<feature type="compositionally biased region" description="Low complexity" evidence="2">
    <location>
        <begin position="109"/>
        <end position="142"/>
    </location>
</feature>
<dbReference type="PROSITE" id="PS51189">
    <property type="entry name" value="FAT"/>
    <property type="match status" value="1"/>
</dbReference>
<proteinExistence type="inferred from homology"/>
<dbReference type="PANTHER" id="PTHR11139:SF1">
    <property type="entry name" value="TRANSFORMATION_TRANSCRIPTION DOMAIN-ASSOCIATED PROTEIN"/>
    <property type="match status" value="1"/>
</dbReference>
<dbReference type="GO" id="GO:0005634">
    <property type="term" value="C:nucleus"/>
    <property type="evidence" value="ECO:0007669"/>
    <property type="project" value="TreeGrafter"/>
</dbReference>
<feature type="compositionally biased region" description="Pro residues" evidence="2">
    <location>
        <begin position="2382"/>
        <end position="2398"/>
    </location>
</feature>
<dbReference type="InterPro" id="IPR050517">
    <property type="entry name" value="DDR_Repair_Kinase"/>
</dbReference>
<dbReference type="InterPro" id="IPR014009">
    <property type="entry name" value="PIK_FAT"/>
</dbReference>
<comment type="caution">
    <text evidence="5">The sequence shown here is derived from an EMBL/GenBank/DDBJ whole genome shotgun (WGS) entry which is preliminary data.</text>
</comment>
<feature type="region of interest" description="Disordered" evidence="2">
    <location>
        <begin position="109"/>
        <end position="156"/>
    </location>
</feature>
<dbReference type="SUPFAM" id="SSF48371">
    <property type="entry name" value="ARM repeat"/>
    <property type="match status" value="2"/>
</dbReference>
<dbReference type="GO" id="GO:0006281">
    <property type="term" value="P:DNA repair"/>
    <property type="evidence" value="ECO:0007669"/>
    <property type="project" value="TreeGrafter"/>
</dbReference>
<organism evidence="5 6">
    <name type="scientific">Rhizophlyctis rosea</name>
    <dbReference type="NCBI Taxonomy" id="64517"/>
    <lineage>
        <taxon>Eukaryota</taxon>
        <taxon>Fungi</taxon>
        <taxon>Fungi incertae sedis</taxon>
        <taxon>Chytridiomycota</taxon>
        <taxon>Chytridiomycota incertae sedis</taxon>
        <taxon>Chytridiomycetes</taxon>
        <taxon>Rhizophlyctidales</taxon>
        <taxon>Rhizophlyctidaceae</taxon>
        <taxon>Rhizophlyctis</taxon>
    </lineage>
</organism>
<gene>
    <name evidence="5" type="ORF">HK097_001596</name>
</gene>
<feature type="region of interest" description="Disordered" evidence="2">
    <location>
        <begin position="1197"/>
        <end position="1225"/>
    </location>
</feature>
<dbReference type="InterPro" id="IPR036940">
    <property type="entry name" value="PI3/4_kinase_cat_sf"/>
</dbReference>
<dbReference type="Pfam" id="PF20206">
    <property type="entry name" value="Tra1_ring"/>
    <property type="match status" value="1"/>
</dbReference>
<dbReference type="Gene3D" id="1.10.1070.11">
    <property type="entry name" value="Phosphatidylinositol 3-/4-kinase, catalytic domain"/>
    <property type="match status" value="1"/>
</dbReference>
<accession>A0AAD5X4C8</accession>
<evidence type="ECO:0000259" key="4">
    <source>
        <dbReference type="PROSITE" id="PS51189"/>
    </source>
</evidence>